<evidence type="ECO:0000256" key="1">
    <source>
        <dbReference type="SAM" id="MobiDB-lite"/>
    </source>
</evidence>
<comment type="caution">
    <text evidence="2">The sequence shown here is derived from an EMBL/GenBank/DDBJ whole genome shotgun (WGS) entry which is preliminary data.</text>
</comment>
<proteinExistence type="predicted"/>
<protein>
    <recommendedName>
        <fullName evidence="4">DUF1742-domain-containing protein</fullName>
    </recommendedName>
</protein>
<name>A0A9P7UYY9_9AGAR</name>
<dbReference type="GeneID" id="66073669"/>
<sequence length="174" mass="19692">MSSTFPNLYYKRLAGTPRACYVCDKPTTTVLATINTVDFIYTCPTHLADRNFASRIVDSAPAKPKASDEEIQKVKREWEEKQKKKQEKEKEKEEAEKDQKTDEKDDKKESKVKPPSPASAPASTPPSTTHERYSLHRDFFSMRLAEHRKKRQTVQAKELGPRLPGAPTGTIVGS</sequence>
<feature type="compositionally biased region" description="Basic and acidic residues" evidence="1">
    <location>
        <begin position="79"/>
        <end position="112"/>
    </location>
</feature>
<dbReference type="GO" id="GO:0007034">
    <property type="term" value="P:vacuolar transport"/>
    <property type="evidence" value="ECO:0007669"/>
    <property type="project" value="TreeGrafter"/>
</dbReference>
<reference evidence="2" key="1">
    <citation type="journal article" date="2021" name="Genome Biol. Evol.">
        <title>The assembled and annotated genome of the fairy-ring fungus Marasmius oreades.</title>
        <authorList>
            <person name="Hiltunen M."/>
            <person name="Ament-Velasquez S.L."/>
            <person name="Johannesson H."/>
        </authorList>
    </citation>
    <scope>NUCLEOTIDE SEQUENCE</scope>
    <source>
        <strain evidence="2">03SP1</strain>
    </source>
</reference>
<dbReference type="RefSeq" id="XP_043013692.1">
    <property type="nucleotide sequence ID" value="XM_043149090.1"/>
</dbReference>
<dbReference type="Proteomes" id="UP001049176">
    <property type="component" value="Chromosome 2"/>
</dbReference>
<feature type="region of interest" description="Disordered" evidence="1">
    <location>
        <begin position="79"/>
        <end position="174"/>
    </location>
</feature>
<dbReference type="OrthoDB" id="2158714at2759"/>
<dbReference type="KEGG" id="more:E1B28_004593"/>
<feature type="compositionally biased region" description="Basic and acidic residues" evidence="1">
    <location>
        <begin position="129"/>
        <end position="140"/>
    </location>
</feature>
<dbReference type="EMBL" id="CM032182">
    <property type="protein sequence ID" value="KAG7097222.1"/>
    <property type="molecule type" value="Genomic_DNA"/>
</dbReference>
<dbReference type="PANTHER" id="PTHR28218:SF1">
    <property type="entry name" value="VPS4-ASSOCIATED PROTEIN 1"/>
    <property type="match status" value="1"/>
</dbReference>
<dbReference type="InterPro" id="IPR013640">
    <property type="entry name" value="Vfa1"/>
</dbReference>
<keyword evidence="3" id="KW-1185">Reference proteome</keyword>
<accession>A0A9P7UYY9</accession>
<dbReference type="PANTHER" id="PTHR28218">
    <property type="entry name" value="VPS4-ASSOCIATED PROTEIN 1"/>
    <property type="match status" value="1"/>
</dbReference>
<gene>
    <name evidence="2" type="ORF">E1B28_004593</name>
</gene>
<dbReference type="AlphaFoldDB" id="A0A9P7UYY9"/>
<feature type="compositionally biased region" description="Low complexity" evidence="1">
    <location>
        <begin position="119"/>
        <end position="128"/>
    </location>
</feature>
<dbReference type="GO" id="GO:0005768">
    <property type="term" value="C:endosome"/>
    <property type="evidence" value="ECO:0007669"/>
    <property type="project" value="TreeGrafter"/>
</dbReference>
<evidence type="ECO:0008006" key="4">
    <source>
        <dbReference type="Google" id="ProtNLM"/>
    </source>
</evidence>
<organism evidence="2 3">
    <name type="scientific">Marasmius oreades</name>
    <name type="common">fairy-ring Marasmius</name>
    <dbReference type="NCBI Taxonomy" id="181124"/>
    <lineage>
        <taxon>Eukaryota</taxon>
        <taxon>Fungi</taxon>
        <taxon>Dikarya</taxon>
        <taxon>Basidiomycota</taxon>
        <taxon>Agaricomycotina</taxon>
        <taxon>Agaricomycetes</taxon>
        <taxon>Agaricomycetidae</taxon>
        <taxon>Agaricales</taxon>
        <taxon>Marasmiineae</taxon>
        <taxon>Marasmiaceae</taxon>
        <taxon>Marasmius</taxon>
    </lineage>
</organism>
<evidence type="ECO:0000313" key="2">
    <source>
        <dbReference type="EMBL" id="KAG7097222.1"/>
    </source>
</evidence>
<evidence type="ECO:0000313" key="3">
    <source>
        <dbReference type="Proteomes" id="UP001049176"/>
    </source>
</evidence>
<dbReference type="Pfam" id="PF08432">
    <property type="entry name" value="Vfa1"/>
    <property type="match status" value="1"/>
</dbReference>